<dbReference type="InterPro" id="IPR012501">
    <property type="entry name" value="Vps54_C"/>
</dbReference>
<reference evidence="3" key="1">
    <citation type="submission" date="2023-08" db="EMBL/GenBank/DDBJ databases">
        <title>A de novo genome assembly of Solanum verrucosum Schlechtendal, a Mexican diploid species geographically isolated from the other diploid A-genome species in potato relatives.</title>
        <authorList>
            <person name="Hosaka K."/>
        </authorList>
    </citation>
    <scope>NUCLEOTIDE SEQUENCE</scope>
    <source>
        <tissue evidence="3">Young leaves</tissue>
    </source>
</reference>
<feature type="domain" description="Vacuolar protein sorting-associated protein 54 C-terminal" evidence="2">
    <location>
        <begin position="113"/>
        <end position="171"/>
    </location>
</feature>
<dbReference type="PANTHER" id="PTHR12965">
    <property type="entry name" value="VACUOLAR PROTEIN SORTING 54"/>
    <property type="match status" value="1"/>
</dbReference>
<accession>A0AAF0Q027</accession>
<keyword evidence="4" id="KW-1185">Reference proteome</keyword>
<evidence type="ECO:0000259" key="2">
    <source>
        <dbReference type="Pfam" id="PF07928"/>
    </source>
</evidence>
<gene>
    <name evidence="3" type="ORF">MTR67_007587</name>
</gene>
<dbReference type="GO" id="GO:0005829">
    <property type="term" value="C:cytosol"/>
    <property type="evidence" value="ECO:0007669"/>
    <property type="project" value="GOC"/>
</dbReference>
<dbReference type="AlphaFoldDB" id="A0AAF0Q027"/>
<dbReference type="GO" id="GO:0019905">
    <property type="term" value="F:syntaxin binding"/>
    <property type="evidence" value="ECO:0007669"/>
    <property type="project" value="TreeGrafter"/>
</dbReference>
<dbReference type="Proteomes" id="UP001234989">
    <property type="component" value="Chromosome 2"/>
</dbReference>
<feature type="region of interest" description="Disordered" evidence="1">
    <location>
        <begin position="75"/>
        <end position="104"/>
    </location>
</feature>
<organism evidence="3 4">
    <name type="scientific">Solanum verrucosum</name>
    <dbReference type="NCBI Taxonomy" id="315347"/>
    <lineage>
        <taxon>Eukaryota</taxon>
        <taxon>Viridiplantae</taxon>
        <taxon>Streptophyta</taxon>
        <taxon>Embryophyta</taxon>
        <taxon>Tracheophyta</taxon>
        <taxon>Spermatophyta</taxon>
        <taxon>Magnoliopsida</taxon>
        <taxon>eudicotyledons</taxon>
        <taxon>Gunneridae</taxon>
        <taxon>Pentapetalae</taxon>
        <taxon>asterids</taxon>
        <taxon>lamiids</taxon>
        <taxon>Solanales</taxon>
        <taxon>Solanaceae</taxon>
        <taxon>Solanoideae</taxon>
        <taxon>Solaneae</taxon>
        <taxon>Solanum</taxon>
    </lineage>
</organism>
<proteinExistence type="predicted"/>
<sequence length="722" mass="81764">MAKLKAILDQENWAEIDVPDEFQTIVTSLFSSKSETSGHADDDSADTATSKTEVVRNCSDPSMVDAGLLNISHNTEQTDSTKTHPDNTAQSNDTKSRERGRSSPRMLSFGGVAYHMVNCGLILVKMLSEYIDMNNSLTGLSSEVVHRVVDILKFFNTRTCQLVLGAGAMQVLIFLVYDLDTAISGLHINWGKSFIYPVNEVPQISLLANILGGKIGELPTTYLGMPLGAKSKSLSIWNSVVEKCERKLVNWKSQYLSSGGRITLINSVLDAMPTYMMSLIPMLGKIIQRLDTIRRNFIWQGNGEGVKKFHLVKWDAVISNKKEGAIDDQSLRKDTIFARYGKEGSWTTKEVNTPYGVGLWRTIRNQWPRIWSNSVINVGNGRKTLFWNDIWMGQTPLKQQFPDIYILNQQKMATIVEVGNEQGWNLIFRRFLNDWEVERMTQFYNTLEQAKNLTCEEDKHRSWRKMASSSNFDPSGLLVEIDDMIFYIPEACGLSLGLPCWRSQVRNPLPAKAREKKLQVSGLKSITSKHLALTSQVIGFTYTIIPEIKRILFLRVPETHKGLLMLEVDRVAQDYKVHRDEIHSKLVQIMRERLLVHLRSLPQIVESLNRQEDTDSQPSQFARSITKANWHWKKEDMSQLQCLAVVKPTPLPFLDDATITRMLIRCHAPALAYCAQGCLANTQAPWNFAVHQHLVATVMYIISIVHAKTNAQALTCLANIYL</sequence>
<dbReference type="GO" id="GO:0000938">
    <property type="term" value="C:GARP complex"/>
    <property type="evidence" value="ECO:0007669"/>
    <property type="project" value="InterPro"/>
</dbReference>
<name>A0AAF0Q027_SOLVR</name>
<dbReference type="GO" id="GO:0006896">
    <property type="term" value="P:Golgi to vacuole transport"/>
    <property type="evidence" value="ECO:0007669"/>
    <property type="project" value="TreeGrafter"/>
</dbReference>
<dbReference type="Pfam" id="PF07928">
    <property type="entry name" value="Vps54"/>
    <property type="match status" value="2"/>
</dbReference>
<protein>
    <recommendedName>
        <fullName evidence="2">Vacuolar protein sorting-associated protein 54 C-terminal domain-containing protein</fullName>
    </recommendedName>
</protein>
<evidence type="ECO:0000313" key="4">
    <source>
        <dbReference type="Proteomes" id="UP001234989"/>
    </source>
</evidence>
<dbReference type="EMBL" id="CP133613">
    <property type="protein sequence ID" value="WMV14202.1"/>
    <property type="molecule type" value="Genomic_DNA"/>
</dbReference>
<feature type="region of interest" description="Disordered" evidence="1">
    <location>
        <begin position="31"/>
        <end position="54"/>
    </location>
</feature>
<dbReference type="GO" id="GO:0042147">
    <property type="term" value="P:retrograde transport, endosome to Golgi"/>
    <property type="evidence" value="ECO:0007669"/>
    <property type="project" value="InterPro"/>
</dbReference>
<dbReference type="Gene3D" id="6.10.250.860">
    <property type="match status" value="1"/>
</dbReference>
<feature type="domain" description="Vacuolar protein sorting-associated protein 54 C-terminal" evidence="2">
    <location>
        <begin position="518"/>
        <end position="593"/>
    </location>
</feature>
<evidence type="ECO:0000256" key="1">
    <source>
        <dbReference type="SAM" id="MobiDB-lite"/>
    </source>
</evidence>
<evidence type="ECO:0000313" key="3">
    <source>
        <dbReference type="EMBL" id="WMV14202.1"/>
    </source>
</evidence>
<dbReference type="InterPro" id="IPR039745">
    <property type="entry name" value="Vps54"/>
</dbReference>
<dbReference type="PANTHER" id="PTHR12965:SF2">
    <property type="entry name" value="VACUOLAR PROTEIN SORTING-ASSOCIATED PROTEIN 54, CHLOROPLASTIC-LIKE ISOFORM X1"/>
    <property type="match status" value="1"/>
</dbReference>